<name>A0A4Z2EIC7_9TELE</name>
<evidence type="ECO:0000313" key="3">
    <source>
        <dbReference type="Proteomes" id="UP000314294"/>
    </source>
</evidence>
<accession>A0A4Z2EIC7</accession>
<gene>
    <name evidence="2" type="ORF">EYF80_061353</name>
</gene>
<comment type="caution">
    <text evidence="2">The sequence shown here is derived from an EMBL/GenBank/DDBJ whole genome shotgun (WGS) entry which is preliminary data.</text>
</comment>
<protein>
    <submittedName>
        <fullName evidence="2">Uncharacterized protein</fullName>
    </submittedName>
</protein>
<organism evidence="2 3">
    <name type="scientific">Liparis tanakae</name>
    <name type="common">Tanaka's snailfish</name>
    <dbReference type="NCBI Taxonomy" id="230148"/>
    <lineage>
        <taxon>Eukaryota</taxon>
        <taxon>Metazoa</taxon>
        <taxon>Chordata</taxon>
        <taxon>Craniata</taxon>
        <taxon>Vertebrata</taxon>
        <taxon>Euteleostomi</taxon>
        <taxon>Actinopterygii</taxon>
        <taxon>Neopterygii</taxon>
        <taxon>Teleostei</taxon>
        <taxon>Neoteleostei</taxon>
        <taxon>Acanthomorphata</taxon>
        <taxon>Eupercaria</taxon>
        <taxon>Perciformes</taxon>
        <taxon>Cottioidei</taxon>
        <taxon>Cottales</taxon>
        <taxon>Liparidae</taxon>
        <taxon>Liparis</taxon>
    </lineage>
</organism>
<sequence>MKIKRYDGPVLPELAFRINRPTLGPSTSPQQLTSASVKRSETAISPQTGFYKSCPSISPPPPSPPPTPKIPPSPPPIPDHSPKPH</sequence>
<dbReference type="EMBL" id="SRLO01006830">
    <property type="protein sequence ID" value="TNN28498.1"/>
    <property type="molecule type" value="Genomic_DNA"/>
</dbReference>
<evidence type="ECO:0000313" key="2">
    <source>
        <dbReference type="EMBL" id="TNN28498.1"/>
    </source>
</evidence>
<keyword evidence="3" id="KW-1185">Reference proteome</keyword>
<feature type="compositionally biased region" description="Polar residues" evidence="1">
    <location>
        <begin position="24"/>
        <end position="50"/>
    </location>
</feature>
<proteinExistence type="predicted"/>
<evidence type="ECO:0000256" key="1">
    <source>
        <dbReference type="SAM" id="MobiDB-lite"/>
    </source>
</evidence>
<dbReference type="Proteomes" id="UP000314294">
    <property type="component" value="Unassembled WGS sequence"/>
</dbReference>
<reference evidence="2 3" key="1">
    <citation type="submission" date="2019-03" db="EMBL/GenBank/DDBJ databases">
        <title>First draft genome of Liparis tanakae, snailfish: a comprehensive survey of snailfish specific genes.</title>
        <authorList>
            <person name="Kim W."/>
            <person name="Song I."/>
            <person name="Jeong J.-H."/>
            <person name="Kim D."/>
            <person name="Kim S."/>
            <person name="Ryu S."/>
            <person name="Song J.Y."/>
            <person name="Lee S.K."/>
        </authorList>
    </citation>
    <scope>NUCLEOTIDE SEQUENCE [LARGE SCALE GENOMIC DNA]</scope>
    <source>
        <tissue evidence="2">Muscle</tissue>
    </source>
</reference>
<feature type="region of interest" description="Disordered" evidence="1">
    <location>
        <begin position="19"/>
        <end position="85"/>
    </location>
</feature>
<dbReference type="AlphaFoldDB" id="A0A4Z2EIC7"/>
<feature type="compositionally biased region" description="Pro residues" evidence="1">
    <location>
        <begin position="57"/>
        <end position="79"/>
    </location>
</feature>